<evidence type="ECO:0000259" key="2">
    <source>
        <dbReference type="PROSITE" id="PS51061"/>
    </source>
</evidence>
<dbReference type="OrthoDB" id="5979509at2759"/>
<dbReference type="CDD" id="cd02636">
    <property type="entry name" value="R3H_sperm-antigen"/>
    <property type="match status" value="1"/>
</dbReference>
<proteinExistence type="predicted"/>
<reference evidence="4" key="1">
    <citation type="submission" date="2025-08" db="UniProtKB">
        <authorList>
            <consortium name="RefSeq"/>
        </authorList>
    </citation>
    <scope>IDENTIFICATION</scope>
    <source>
        <tissue evidence="4">Whole body</tissue>
    </source>
</reference>
<dbReference type="RefSeq" id="XP_025418953.1">
    <property type="nucleotide sequence ID" value="XM_025563168.1"/>
</dbReference>
<dbReference type="Pfam" id="PF01424">
    <property type="entry name" value="R3H"/>
    <property type="match status" value="1"/>
</dbReference>
<sequence>MDLLGSIMESMEKPPTVDTKEKLRQKKAQEAFLKQQNKEKERMIKFRNETEIKVTKFVQDDNQTRLKFPPLNKVLRNIVHEISEDAGMLAYSFGEEEVDRYIMVFKKDFPPSEDELNALRNGQEWNDEIAKRLLAQ</sequence>
<name>A0A8B8G7V6_9HEMI</name>
<dbReference type="GO" id="GO:0003676">
    <property type="term" value="F:nucleic acid binding"/>
    <property type="evidence" value="ECO:0007669"/>
    <property type="project" value="UniProtKB-UniRule"/>
</dbReference>
<protein>
    <submittedName>
        <fullName evidence="4">Sperm-associated antigen 7-like</fullName>
    </submittedName>
</protein>
<dbReference type="PROSITE" id="PS51061">
    <property type="entry name" value="R3H"/>
    <property type="match status" value="1"/>
</dbReference>
<dbReference type="GeneID" id="112689452"/>
<dbReference type="InterPro" id="IPR017330">
    <property type="entry name" value="SPAG7"/>
</dbReference>
<dbReference type="SUPFAM" id="SSF82708">
    <property type="entry name" value="R3H domain"/>
    <property type="match status" value="1"/>
</dbReference>
<organism evidence="3 4">
    <name type="scientific">Sipha flava</name>
    <name type="common">yellow sugarcane aphid</name>
    <dbReference type="NCBI Taxonomy" id="143950"/>
    <lineage>
        <taxon>Eukaryota</taxon>
        <taxon>Metazoa</taxon>
        <taxon>Ecdysozoa</taxon>
        <taxon>Arthropoda</taxon>
        <taxon>Hexapoda</taxon>
        <taxon>Insecta</taxon>
        <taxon>Pterygota</taxon>
        <taxon>Neoptera</taxon>
        <taxon>Paraneoptera</taxon>
        <taxon>Hemiptera</taxon>
        <taxon>Sternorrhyncha</taxon>
        <taxon>Aphidomorpha</taxon>
        <taxon>Aphidoidea</taxon>
        <taxon>Aphididae</taxon>
        <taxon>Sipha</taxon>
    </lineage>
</organism>
<dbReference type="InterPro" id="IPR036867">
    <property type="entry name" value="R3H_dom_sf"/>
</dbReference>
<evidence type="ECO:0000256" key="1">
    <source>
        <dbReference type="SAM" id="MobiDB-lite"/>
    </source>
</evidence>
<dbReference type="AlphaFoldDB" id="A0A8B8G7V6"/>
<evidence type="ECO:0000313" key="3">
    <source>
        <dbReference type="Proteomes" id="UP000694846"/>
    </source>
</evidence>
<feature type="region of interest" description="Disordered" evidence="1">
    <location>
        <begin position="1"/>
        <end position="22"/>
    </location>
</feature>
<gene>
    <name evidence="4" type="primary">LOC112689452</name>
</gene>
<feature type="domain" description="R3H" evidence="2">
    <location>
        <begin position="44"/>
        <end position="108"/>
    </location>
</feature>
<dbReference type="SMART" id="SM00393">
    <property type="entry name" value="R3H"/>
    <property type="match status" value="1"/>
</dbReference>
<dbReference type="InterPro" id="IPR001374">
    <property type="entry name" value="R3H_dom"/>
</dbReference>
<evidence type="ECO:0000313" key="4">
    <source>
        <dbReference type="RefSeq" id="XP_025418953.1"/>
    </source>
</evidence>
<dbReference type="Gene3D" id="3.30.1370.50">
    <property type="entry name" value="R3H-like domain"/>
    <property type="match status" value="1"/>
</dbReference>
<dbReference type="InterPro" id="IPR034068">
    <property type="entry name" value="R3H_sperm-antigen"/>
</dbReference>
<dbReference type="PANTHER" id="PTHR13498">
    <property type="entry name" value="SPERM ASSOCIATED ANTIGEN 7"/>
    <property type="match status" value="1"/>
</dbReference>
<accession>A0A8B8G7V6</accession>
<dbReference type="Proteomes" id="UP000694846">
    <property type="component" value="Unplaced"/>
</dbReference>
<feature type="non-terminal residue" evidence="4">
    <location>
        <position position="136"/>
    </location>
</feature>
<keyword evidence="3" id="KW-1185">Reference proteome</keyword>
<dbReference type="PANTHER" id="PTHR13498:SF3">
    <property type="entry name" value="SPERM-ASSOCIATED ANTIGEN 7"/>
    <property type="match status" value="1"/>
</dbReference>